<protein>
    <submittedName>
        <fullName evidence="1">Uncharacterized protein</fullName>
    </submittedName>
</protein>
<dbReference type="Proteomes" id="UP000828941">
    <property type="component" value="Chromosome 9"/>
</dbReference>
<comment type="caution">
    <text evidence="1">The sequence shown here is derived from an EMBL/GenBank/DDBJ whole genome shotgun (WGS) entry which is preliminary data.</text>
</comment>
<name>A0ACB9MFH4_BAUVA</name>
<keyword evidence="2" id="KW-1185">Reference proteome</keyword>
<reference evidence="1 2" key="1">
    <citation type="journal article" date="2022" name="DNA Res.">
        <title>Chromosomal-level genome assembly of the orchid tree Bauhinia variegata (Leguminosae; Cercidoideae) supports the allotetraploid origin hypothesis of Bauhinia.</title>
        <authorList>
            <person name="Zhong Y."/>
            <person name="Chen Y."/>
            <person name="Zheng D."/>
            <person name="Pang J."/>
            <person name="Liu Y."/>
            <person name="Luo S."/>
            <person name="Meng S."/>
            <person name="Qian L."/>
            <person name="Wei D."/>
            <person name="Dai S."/>
            <person name="Zhou R."/>
        </authorList>
    </citation>
    <scope>NUCLEOTIDE SEQUENCE [LARGE SCALE GENOMIC DNA]</scope>
    <source>
        <strain evidence="1">BV-YZ2020</strain>
    </source>
</reference>
<sequence>MAFPLSSSIISHSHKFSINVSITPSAWNQTFFPTRSISCFNGIRGEDPARTGCTRIISLSKKDLQKELVREHGFPFSLPMSTFSQTMRHIKSLIAIIIVSVHITFFPMLGSDSWSILHARAVLYSPDTKVPRTGEVALRRAIPANTTMKTIQDTLEDISYLLRIPQRKPYGTMEGNVKKALKIAVDEKDLILASIPAELREKGSLVHASLTDGKGGLQSLLQSIRDQDADKVSVNLASTLDTVAELELLQAPGLSFLLPEQFLQYPRLKGRGTVEFTIEKGDGSTFSRIGGEERKTATIQIVLDGYSAPLTAGNFAKLVMDGAYNGAKLSCVNQAVLSDNGVDKKRGYSVPLEIMPAGQFEPLYKTTLSVQDGELPVLPLSVYGAVAMAHSEVSDEYSSPYQFFFYLYDKRSAGLGGISFDEGQFSVFGYTTVGRDILSQIKSGDFVSSAKLVEGQDRLVLPKES</sequence>
<gene>
    <name evidence="1" type="ORF">L6164_022553</name>
</gene>
<dbReference type="EMBL" id="CM039434">
    <property type="protein sequence ID" value="KAI4322903.1"/>
    <property type="molecule type" value="Genomic_DNA"/>
</dbReference>
<organism evidence="1 2">
    <name type="scientific">Bauhinia variegata</name>
    <name type="common">Purple orchid tree</name>
    <name type="synonym">Phanera variegata</name>
    <dbReference type="NCBI Taxonomy" id="167791"/>
    <lineage>
        <taxon>Eukaryota</taxon>
        <taxon>Viridiplantae</taxon>
        <taxon>Streptophyta</taxon>
        <taxon>Embryophyta</taxon>
        <taxon>Tracheophyta</taxon>
        <taxon>Spermatophyta</taxon>
        <taxon>Magnoliopsida</taxon>
        <taxon>eudicotyledons</taxon>
        <taxon>Gunneridae</taxon>
        <taxon>Pentapetalae</taxon>
        <taxon>rosids</taxon>
        <taxon>fabids</taxon>
        <taxon>Fabales</taxon>
        <taxon>Fabaceae</taxon>
        <taxon>Cercidoideae</taxon>
        <taxon>Cercideae</taxon>
        <taxon>Bauhiniinae</taxon>
        <taxon>Bauhinia</taxon>
    </lineage>
</organism>
<evidence type="ECO:0000313" key="2">
    <source>
        <dbReference type="Proteomes" id="UP000828941"/>
    </source>
</evidence>
<accession>A0ACB9MFH4</accession>
<evidence type="ECO:0000313" key="1">
    <source>
        <dbReference type="EMBL" id="KAI4322903.1"/>
    </source>
</evidence>
<proteinExistence type="predicted"/>